<dbReference type="Gramene" id="TKW02730">
    <property type="protein sequence ID" value="TKW02730"/>
    <property type="gene ID" value="SEVIR_8G259300v2"/>
</dbReference>
<dbReference type="Proteomes" id="UP000298652">
    <property type="component" value="Chromosome 8"/>
</dbReference>
<feature type="region of interest" description="Disordered" evidence="1">
    <location>
        <begin position="1"/>
        <end position="38"/>
    </location>
</feature>
<feature type="compositionally biased region" description="Basic and acidic residues" evidence="1">
    <location>
        <begin position="16"/>
        <end position="29"/>
    </location>
</feature>
<accession>A0A4U6TJU9</accession>
<protein>
    <submittedName>
        <fullName evidence="2">Uncharacterized protein</fullName>
    </submittedName>
</protein>
<dbReference type="AlphaFoldDB" id="A0A4U6TJU9"/>
<organism evidence="2 3">
    <name type="scientific">Setaria viridis</name>
    <name type="common">Green bristlegrass</name>
    <name type="synonym">Setaria italica subsp. viridis</name>
    <dbReference type="NCBI Taxonomy" id="4556"/>
    <lineage>
        <taxon>Eukaryota</taxon>
        <taxon>Viridiplantae</taxon>
        <taxon>Streptophyta</taxon>
        <taxon>Embryophyta</taxon>
        <taxon>Tracheophyta</taxon>
        <taxon>Spermatophyta</taxon>
        <taxon>Magnoliopsida</taxon>
        <taxon>Liliopsida</taxon>
        <taxon>Poales</taxon>
        <taxon>Poaceae</taxon>
        <taxon>PACMAD clade</taxon>
        <taxon>Panicoideae</taxon>
        <taxon>Panicodae</taxon>
        <taxon>Paniceae</taxon>
        <taxon>Cenchrinae</taxon>
        <taxon>Setaria</taxon>
    </lineage>
</organism>
<dbReference type="EMBL" id="CM016559">
    <property type="protein sequence ID" value="TKW02730.1"/>
    <property type="molecule type" value="Genomic_DNA"/>
</dbReference>
<reference evidence="2" key="1">
    <citation type="submission" date="2019-03" db="EMBL/GenBank/DDBJ databases">
        <title>WGS assembly of Setaria viridis.</title>
        <authorList>
            <person name="Huang P."/>
            <person name="Jenkins J."/>
            <person name="Grimwood J."/>
            <person name="Barry K."/>
            <person name="Healey A."/>
            <person name="Mamidi S."/>
            <person name="Sreedasyam A."/>
            <person name="Shu S."/>
            <person name="Feldman M."/>
            <person name="Wu J."/>
            <person name="Yu Y."/>
            <person name="Chen C."/>
            <person name="Johnson J."/>
            <person name="Rokhsar D."/>
            <person name="Baxter I."/>
            <person name="Schmutz J."/>
            <person name="Brutnell T."/>
            <person name="Kellogg E."/>
        </authorList>
    </citation>
    <scope>NUCLEOTIDE SEQUENCE [LARGE SCALE GENOMIC DNA]</scope>
</reference>
<gene>
    <name evidence="2" type="ORF">SEVIR_8G259300v2</name>
</gene>
<keyword evidence="3" id="KW-1185">Reference proteome</keyword>
<name>A0A4U6TJU9_SETVI</name>
<evidence type="ECO:0000256" key="1">
    <source>
        <dbReference type="SAM" id="MobiDB-lite"/>
    </source>
</evidence>
<evidence type="ECO:0000313" key="3">
    <source>
        <dbReference type="Proteomes" id="UP000298652"/>
    </source>
</evidence>
<sequence>MRAKRDAAGAHLRTKLGGDEGYGKHDDGRATAARGGGELELGDEEMRLGIYSRGGATALEGWSGYGAWRSGGVRGVEEVGACARKGRRFRSRACVRAGGRGWRNRMTGGSRLPASAGGERAGLRCWAGATGQAGVGSWAGKTQSGPWADMVLVEGGFYWDTKNMTPCLVTPHMVHDEEKPARGQGVGEGPREERLVLCPSMERSAC</sequence>
<proteinExistence type="predicted"/>
<evidence type="ECO:0000313" key="2">
    <source>
        <dbReference type="EMBL" id="TKW02730.1"/>
    </source>
</evidence>